<keyword evidence="10" id="KW-0998">Cell outer membrane</keyword>
<dbReference type="InterPro" id="IPR050298">
    <property type="entry name" value="Gram-neg_bact_OMP"/>
</dbReference>
<evidence type="ECO:0000256" key="1">
    <source>
        <dbReference type="ARBA" id="ARBA00004571"/>
    </source>
</evidence>
<keyword evidence="7" id="KW-0406">Ion transport</keyword>
<protein>
    <submittedName>
        <fullName evidence="13">Porin</fullName>
    </submittedName>
</protein>
<dbReference type="GO" id="GO:0046930">
    <property type="term" value="C:pore complex"/>
    <property type="evidence" value="ECO:0007669"/>
    <property type="project" value="UniProtKB-KW"/>
</dbReference>
<feature type="domain" description="Porin" evidence="12">
    <location>
        <begin position="8"/>
        <end position="321"/>
    </location>
</feature>
<keyword evidence="4" id="KW-1134">Transmembrane beta strand</keyword>
<dbReference type="InterPro" id="IPR002299">
    <property type="entry name" value="Porin_Neis"/>
</dbReference>
<dbReference type="KEGG" id="ppai:E1956_38375"/>
<dbReference type="GO" id="GO:0015288">
    <property type="term" value="F:porin activity"/>
    <property type="evidence" value="ECO:0007669"/>
    <property type="project" value="UniProtKB-KW"/>
</dbReference>
<evidence type="ECO:0000256" key="8">
    <source>
        <dbReference type="ARBA" id="ARBA00023114"/>
    </source>
</evidence>
<dbReference type="InterPro" id="IPR033900">
    <property type="entry name" value="Gram_neg_porin_domain"/>
</dbReference>
<proteinExistence type="predicted"/>
<keyword evidence="9" id="KW-0472">Membrane</keyword>
<comment type="subunit">
    <text evidence="2">Homotrimer.</text>
</comment>
<comment type="subcellular location">
    <subcellularLocation>
        <location evidence="1">Cell outer membrane</location>
        <topology evidence="1">Multi-pass membrane protein</topology>
    </subcellularLocation>
</comment>
<dbReference type="PRINTS" id="PR00182">
    <property type="entry name" value="ECOLNEIPORIN"/>
</dbReference>
<dbReference type="CDD" id="cd00342">
    <property type="entry name" value="gram_neg_porins"/>
    <property type="match status" value="1"/>
</dbReference>
<dbReference type="RefSeq" id="WP_134758555.1">
    <property type="nucleotide sequence ID" value="NZ_CP038151.1"/>
</dbReference>
<evidence type="ECO:0000313" key="13">
    <source>
        <dbReference type="EMBL" id="QBR03048.1"/>
    </source>
</evidence>
<name>A0A4P7D4S8_9BURK</name>
<dbReference type="Gene3D" id="2.40.160.10">
    <property type="entry name" value="Porin"/>
    <property type="match status" value="1"/>
</dbReference>
<dbReference type="SUPFAM" id="SSF56935">
    <property type="entry name" value="Porins"/>
    <property type="match status" value="1"/>
</dbReference>
<evidence type="ECO:0000256" key="11">
    <source>
        <dbReference type="SAM" id="SignalP"/>
    </source>
</evidence>
<dbReference type="OrthoDB" id="8961834at2"/>
<keyword evidence="3" id="KW-0813">Transport</keyword>
<evidence type="ECO:0000256" key="4">
    <source>
        <dbReference type="ARBA" id="ARBA00022452"/>
    </source>
</evidence>
<evidence type="ECO:0000256" key="6">
    <source>
        <dbReference type="ARBA" id="ARBA00022729"/>
    </source>
</evidence>
<dbReference type="Proteomes" id="UP000295727">
    <property type="component" value="Chromosome 4"/>
</dbReference>
<dbReference type="EMBL" id="CP038151">
    <property type="protein sequence ID" value="QBR03048.1"/>
    <property type="molecule type" value="Genomic_DNA"/>
</dbReference>
<sequence length="353" mass="36916">MKRSILAVALLGIAPVIHAQSSVTLYGVIDASLLFTSKTPNAQGQNAGRTFALADGGLSPSLFGFSGVEDLGGGLKAKFKIESGFNTGTGGINDSNGNFFGRQAWVALEGNYGEVRAGLQFSPFVNTIYDSDTRGFANFGDVQSIYGNNVFLTGVHNSNAISYTSPKIAGLEGSVMLALGGEAGDFQAGRQYAASFKYDNGTVMLNGAIYDGNSGGTVNTPIPSTVAFVGRTLGAAYRIGSLTAKAVFINYKVAGAANNYVYGGGLDYIMASQVDFNGGVWLTRDRNNSDNHSLLASVGAAYFLSRRTTLYTQVGVVNNHGAANTGLSVSYPNVFFEVQGTTVGVNVGIRHTF</sequence>
<feature type="chain" id="PRO_5020916024" evidence="11">
    <location>
        <begin position="20"/>
        <end position="353"/>
    </location>
</feature>
<evidence type="ECO:0000256" key="3">
    <source>
        <dbReference type="ARBA" id="ARBA00022448"/>
    </source>
</evidence>
<evidence type="ECO:0000259" key="12">
    <source>
        <dbReference type="Pfam" id="PF13609"/>
    </source>
</evidence>
<keyword evidence="6 11" id="KW-0732">Signal</keyword>
<keyword evidence="14" id="KW-1185">Reference proteome</keyword>
<dbReference type="PANTHER" id="PTHR34501">
    <property type="entry name" value="PROTEIN YDDL-RELATED"/>
    <property type="match status" value="1"/>
</dbReference>
<dbReference type="PANTHER" id="PTHR34501:SF9">
    <property type="entry name" value="MAJOR OUTER MEMBRANE PROTEIN P.IA"/>
    <property type="match status" value="1"/>
</dbReference>
<evidence type="ECO:0000256" key="2">
    <source>
        <dbReference type="ARBA" id="ARBA00011233"/>
    </source>
</evidence>
<dbReference type="PRINTS" id="PR00184">
    <property type="entry name" value="NEISSPPORIN"/>
</dbReference>
<dbReference type="GO" id="GO:0034220">
    <property type="term" value="P:monoatomic ion transmembrane transport"/>
    <property type="evidence" value="ECO:0007669"/>
    <property type="project" value="InterPro"/>
</dbReference>
<evidence type="ECO:0000256" key="10">
    <source>
        <dbReference type="ARBA" id="ARBA00023237"/>
    </source>
</evidence>
<dbReference type="GO" id="GO:0009279">
    <property type="term" value="C:cell outer membrane"/>
    <property type="evidence" value="ECO:0007669"/>
    <property type="project" value="UniProtKB-SubCell"/>
</dbReference>
<dbReference type="InterPro" id="IPR023614">
    <property type="entry name" value="Porin_dom_sf"/>
</dbReference>
<evidence type="ECO:0000256" key="7">
    <source>
        <dbReference type="ARBA" id="ARBA00023065"/>
    </source>
</evidence>
<reference evidence="13 14" key="1">
    <citation type="submission" date="2019-03" db="EMBL/GenBank/DDBJ databases">
        <title>Paraburkholderia sp. 7MH5, isolated from subtropical forest soil.</title>
        <authorList>
            <person name="Gao Z.-H."/>
            <person name="Qiu L.-H."/>
        </authorList>
    </citation>
    <scope>NUCLEOTIDE SEQUENCE [LARGE SCALE GENOMIC DNA]</scope>
    <source>
        <strain evidence="13 14">7MH5</strain>
    </source>
</reference>
<keyword evidence="5" id="KW-0812">Transmembrane</keyword>
<dbReference type="InterPro" id="IPR001702">
    <property type="entry name" value="Porin_Gram-ve"/>
</dbReference>
<dbReference type="Pfam" id="PF13609">
    <property type="entry name" value="Porin_4"/>
    <property type="match status" value="1"/>
</dbReference>
<gene>
    <name evidence="13" type="ORF">E1956_38375</name>
</gene>
<organism evidence="13 14">
    <name type="scientific">Paraburkholderia pallida</name>
    <dbReference type="NCBI Taxonomy" id="2547399"/>
    <lineage>
        <taxon>Bacteria</taxon>
        <taxon>Pseudomonadati</taxon>
        <taxon>Pseudomonadota</taxon>
        <taxon>Betaproteobacteria</taxon>
        <taxon>Burkholderiales</taxon>
        <taxon>Burkholderiaceae</taxon>
        <taxon>Paraburkholderia</taxon>
    </lineage>
</organism>
<keyword evidence="8" id="KW-0626">Porin</keyword>
<evidence type="ECO:0000313" key="14">
    <source>
        <dbReference type="Proteomes" id="UP000295727"/>
    </source>
</evidence>
<evidence type="ECO:0000256" key="9">
    <source>
        <dbReference type="ARBA" id="ARBA00023136"/>
    </source>
</evidence>
<accession>A0A4P7D4S8</accession>
<evidence type="ECO:0000256" key="5">
    <source>
        <dbReference type="ARBA" id="ARBA00022692"/>
    </source>
</evidence>
<feature type="signal peptide" evidence="11">
    <location>
        <begin position="1"/>
        <end position="19"/>
    </location>
</feature>
<dbReference type="AlphaFoldDB" id="A0A4P7D4S8"/>